<dbReference type="AlphaFoldDB" id="A0A1N7L3J4"/>
<dbReference type="STRING" id="373668.SAMN05421786_101984"/>
<name>A0A1N7L3J4_9FLAO</name>
<feature type="transmembrane region" description="Helical" evidence="1">
    <location>
        <begin position="160"/>
        <end position="182"/>
    </location>
</feature>
<feature type="transmembrane region" description="Helical" evidence="1">
    <location>
        <begin position="113"/>
        <end position="140"/>
    </location>
</feature>
<evidence type="ECO:0008006" key="4">
    <source>
        <dbReference type="Google" id="ProtNLM"/>
    </source>
</evidence>
<keyword evidence="1" id="KW-0472">Membrane</keyword>
<feature type="transmembrane region" description="Helical" evidence="1">
    <location>
        <begin position="285"/>
        <end position="304"/>
    </location>
</feature>
<gene>
    <name evidence="2" type="ORF">SAMN05421786_101984</name>
</gene>
<sequence>MAETQNSRLPIYAVIVTVVFKLLFLLTHYIQEDAFITWRVAQNVLDYGVIGFNGGTKISASTTHLYVFVSYIFNLIFGKEYFIEPLLIFNSILFTIGTLFLSHLLLKNPWHKAIFIFLIGIVPPAIKISILGMEYGILFFLEMSLLYYGFNKGKKWLLTLLPILIMFTRIDTVIFLGIVFLVDVFWNKKIRWNYVFGGILGVLFTVGFNWFYFGEVVNNTITAKKLLYEQQFTFAQNVDYFLVSFGNFWGMLKVPGNFNPITIIVLIFELLCFIYLIRQREKRNYFLWMIFIFGWTKQIIFLSQKSLFDWYYWVPQLLLFVPILIFVLEQKEKRNLWLSLLVIFYIVPMLAFQTIHAIATGNGEWNYRRTIGVFLNKYEKDKKQWILLEPAGYIPYFSRLKTIDEVGLVDKQIQEEIKKDKPNYWINTVKNRKPKYLLSYQNLYEGKNAEYYKTHYKLLKEFRVKDHLKSDNKLLEKIYNLKPSGTDYNLYIRVD</sequence>
<keyword evidence="3" id="KW-1185">Reference proteome</keyword>
<dbReference type="EMBL" id="FTOL01000001">
    <property type="protein sequence ID" value="SIS68429.1"/>
    <property type="molecule type" value="Genomic_DNA"/>
</dbReference>
<dbReference type="OrthoDB" id="1270387at2"/>
<protein>
    <recommendedName>
        <fullName evidence="4">Glycosyltransferase RgtA/B/C/D-like domain-containing protein</fullName>
    </recommendedName>
</protein>
<feature type="transmembrane region" description="Helical" evidence="1">
    <location>
        <begin position="12"/>
        <end position="30"/>
    </location>
</feature>
<feature type="transmembrane region" description="Helical" evidence="1">
    <location>
        <begin position="310"/>
        <end position="328"/>
    </location>
</feature>
<feature type="transmembrane region" description="Helical" evidence="1">
    <location>
        <begin position="194"/>
        <end position="213"/>
    </location>
</feature>
<feature type="transmembrane region" description="Helical" evidence="1">
    <location>
        <begin position="87"/>
        <end position="106"/>
    </location>
</feature>
<feature type="transmembrane region" description="Helical" evidence="1">
    <location>
        <begin position="258"/>
        <end position="278"/>
    </location>
</feature>
<accession>A0A1N7L3J4</accession>
<dbReference type="Proteomes" id="UP000186744">
    <property type="component" value="Unassembled WGS sequence"/>
</dbReference>
<evidence type="ECO:0000256" key="1">
    <source>
        <dbReference type="SAM" id="Phobius"/>
    </source>
</evidence>
<keyword evidence="1" id="KW-0812">Transmembrane</keyword>
<dbReference type="RefSeq" id="WP_076550318.1">
    <property type="nucleotide sequence ID" value="NZ_FTOL01000001.1"/>
</dbReference>
<proteinExistence type="predicted"/>
<feature type="transmembrane region" description="Helical" evidence="1">
    <location>
        <begin position="335"/>
        <end position="352"/>
    </location>
</feature>
<evidence type="ECO:0000313" key="3">
    <source>
        <dbReference type="Proteomes" id="UP000186744"/>
    </source>
</evidence>
<evidence type="ECO:0000313" key="2">
    <source>
        <dbReference type="EMBL" id="SIS68429.1"/>
    </source>
</evidence>
<organism evidence="2 3">
    <name type="scientific">Chryseobacterium ureilyticum</name>
    <dbReference type="NCBI Taxonomy" id="373668"/>
    <lineage>
        <taxon>Bacteria</taxon>
        <taxon>Pseudomonadati</taxon>
        <taxon>Bacteroidota</taxon>
        <taxon>Flavobacteriia</taxon>
        <taxon>Flavobacteriales</taxon>
        <taxon>Weeksellaceae</taxon>
        <taxon>Chryseobacterium group</taxon>
        <taxon>Chryseobacterium</taxon>
    </lineage>
</organism>
<reference evidence="3" key="1">
    <citation type="submission" date="2017-01" db="EMBL/GenBank/DDBJ databases">
        <authorList>
            <person name="Varghese N."/>
            <person name="Submissions S."/>
        </authorList>
    </citation>
    <scope>NUCLEOTIDE SEQUENCE [LARGE SCALE GENOMIC DNA]</scope>
    <source>
        <strain evidence="3">DSM 18017</strain>
    </source>
</reference>
<keyword evidence="1" id="KW-1133">Transmembrane helix</keyword>